<organism evidence="3 4">
    <name type="scientific">Symmachiella dynata</name>
    <dbReference type="NCBI Taxonomy" id="2527995"/>
    <lineage>
        <taxon>Bacteria</taxon>
        <taxon>Pseudomonadati</taxon>
        <taxon>Planctomycetota</taxon>
        <taxon>Planctomycetia</taxon>
        <taxon>Planctomycetales</taxon>
        <taxon>Planctomycetaceae</taxon>
        <taxon>Symmachiella</taxon>
    </lineage>
</organism>
<dbReference type="PANTHER" id="PTHR24166">
    <property type="entry name" value="ROLLING PEBBLES, ISOFORM B"/>
    <property type="match status" value="1"/>
</dbReference>
<name>A0A517ZVP5_9PLAN</name>
<dbReference type="KEGG" id="sdyn:Mal52_50610"/>
<dbReference type="InterPro" id="IPR050889">
    <property type="entry name" value="Dendritic_Spine_Reg/Scaffold"/>
</dbReference>
<dbReference type="Pfam" id="PF12796">
    <property type="entry name" value="Ank_2"/>
    <property type="match status" value="1"/>
</dbReference>
<proteinExistence type="predicted"/>
<keyword evidence="2" id="KW-0040">ANK repeat</keyword>
<gene>
    <name evidence="3" type="ORF">Mal52_50610</name>
</gene>
<dbReference type="SMART" id="SM00248">
    <property type="entry name" value="ANK"/>
    <property type="match status" value="4"/>
</dbReference>
<evidence type="ECO:0000313" key="4">
    <source>
        <dbReference type="Proteomes" id="UP000319383"/>
    </source>
</evidence>
<dbReference type="InterPro" id="IPR002110">
    <property type="entry name" value="Ankyrin_rpt"/>
</dbReference>
<evidence type="ECO:0000313" key="3">
    <source>
        <dbReference type="EMBL" id="QDU46540.1"/>
    </source>
</evidence>
<dbReference type="AlphaFoldDB" id="A0A517ZVP5"/>
<evidence type="ECO:0000256" key="1">
    <source>
        <dbReference type="ARBA" id="ARBA00022737"/>
    </source>
</evidence>
<dbReference type="Gene3D" id="1.25.40.20">
    <property type="entry name" value="Ankyrin repeat-containing domain"/>
    <property type="match status" value="1"/>
</dbReference>
<dbReference type="PANTHER" id="PTHR24166:SF48">
    <property type="entry name" value="PROTEIN VAPYRIN"/>
    <property type="match status" value="1"/>
</dbReference>
<dbReference type="Proteomes" id="UP000319383">
    <property type="component" value="Chromosome"/>
</dbReference>
<dbReference type="RefSeq" id="WP_145379040.1">
    <property type="nucleotide sequence ID" value="NZ_CP036276.1"/>
</dbReference>
<evidence type="ECO:0000256" key="2">
    <source>
        <dbReference type="ARBA" id="ARBA00023043"/>
    </source>
</evidence>
<accession>A0A517ZVP5</accession>
<sequence length="520" mass="58232">MDGEFGEYLQHNLPATAVGVQWGGIQQNDDRLANEFLPFYNAVMSCSSSLPTRIEINALWTGFASPQRSGRLVLRQEEDGDWTSHDEVTLALSTVTQGQITRFLNAIDDIATEPDPIRFGRTTAELDYHFGSRRTNDSPTMLIELHNNDHDLRRIRTTSNHAHLLPWTIEGEDGSDNFNPEISIAIAAILPDGWMFKERLQSSSRIFDTENEIRAEFEKQEQEQVPDDRPTETYEQQMAKFNEAMNQLADATIHGEETEFVKEKRDYTANQLRRLSATELSELVAAGFDLSTSDETGQTALMMAASPPFNREQFEKLIFAGADMNAKRADSMTGIMQACAGGMEKTVPFWINAGADISLRGPHGCTALMLGAKNSEIVRSLLKYGADATYKDNDGDTALDYAMDELNIMSAGKRLQSIDLLAHEIGRVDLPSLKRSLDRAIEASRITRVHNQVLSSLERRPMSENLFEGRKKADQSEAIRKYYADMDEFIDLEITEIELADRIVAVLREVVTEFAASANG</sequence>
<keyword evidence="4" id="KW-1185">Reference proteome</keyword>
<keyword evidence="1" id="KW-0677">Repeat</keyword>
<dbReference type="EMBL" id="CP036276">
    <property type="protein sequence ID" value="QDU46540.1"/>
    <property type="molecule type" value="Genomic_DNA"/>
</dbReference>
<dbReference type="InterPro" id="IPR036770">
    <property type="entry name" value="Ankyrin_rpt-contain_sf"/>
</dbReference>
<protein>
    <submittedName>
        <fullName evidence="3">Ankyrin repeats (3 copies)</fullName>
    </submittedName>
</protein>
<reference evidence="3 4" key="1">
    <citation type="submission" date="2019-02" db="EMBL/GenBank/DDBJ databases">
        <title>Deep-cultivation of Planctomycetes and their phenomic and genomic characterization uncovers novel biology.</title>
        <authorList>
            <person name="Wiegand S."/>
            <person name="Jogler M."/>
            <person name="Boedeker C."/>
            <person name="Pinto D."/>
            <person name="Vollmers J."/>
            <person name="Rivas-Marin E."/>
            <person name="Kohn T."/>
            <person name="Peeters S.H."/>
            <person name="Heuer A."/>
            <person name="Rast P."/>
            <person name="Oberbeckmann S."/>
            <person name="Bunk B."/>
            <person name="Jeske O."/>
            <person name="Meyerdierks A."/>
            <person name="Storesund J.E."/>
            <person name="Kallscheuer N."/>
            <person name="Luecker S."/>
            <person name="Lage O.M."/>
            <person name="Pohl T."/>
            <person name="Merkel B.J."/>
            <person name="Hornburger P."/>
            <person name="Mueller R.-W."/>
            <person name="Bruemmer F."/>
            <person name="Labrenz M."/>
            <person name="Spormann A.M."/>
            <person name="Op den Camp H."/>
            <person name="Overmann J."/>
            <person name="Amann R."/>
            <person name="Jetten M.S.M."/>
            <person name="Mascher T."/>
            <person name="Medema M.H."/>
            <person name="Devos D.P."/>
            <person name="Kaster A.-K."/>
            <person name="Ovreas L."/>
            <person name="Rohde M."/>
            <person name="Galperin M.Y."/>
            <person name="Jogler C."/>
        </authorList>
    </citation>
    <scope>NUCLEOTIDE SEQUENCE [LARGE SCALE GENOMIC DNA]</scope>
    <source>
        <strain evidence="3 4">Mal52</strain>
    </source>
</reference>
<dbReference type="SUPFAM" id="SSF48403">
    <property type="entry name" value="Ankyrin repeat"/>
    <property type="match status" value="1"/>
</dbReference>